<dbReference type="AlphaFoldDB" id="A0A934KMX8"/>
<comment type="caution">
    <text evidence="1">The sequence shown here is derived from an EMBL/GenBank/DDBJ whole genome shotgun (WGS) entry which is preliminary data.</text>
</comment>
<evidence type="ECO:0000313" key="2">
    <source>
        <dbReference type="Proteomes" id="UP000614410"/>
    </source>
</evidence>
<gene>
    <name evidence="1" type="ORF">JF887_01390</name>
</gene>
<proteinExistence type="predicted"/>
<evidence type="ECO:0000313" key="1">
    <source>
        <dbReference type="EMBL" id="MBJ7608072.1"/>
    </source>
</evidence>
<name>A0A934KMX8_9BACT</name>
<protein>
    <submittedName>
        <fullName evidence="1">Uncharacterized protein</fullName>
    </submittedName>
</protein>
<organism evidence="1 2">
    <name type="scientific">Candidatus Amunia macphersoniae</name>
    <dbReference type="NCBI Taxonomy" id="3127014"/>
    <lineage>
        <taxon>Bacteria</taxon>
        <taxon>Bacillati</taxon>
        <taxon>Candidatus Dormiibacterota</taxon>
        <taxon>Candidatus Dormibacteria</taxon>
        <taxon>Candidatus Aeolococcales</taxon>
        <taxon>Candidatus Aeolococcaceae</taxon>
        <taxon>Candidatus Amunia</taxon>
    </lineage>
</organism>
<accession>A0A934KMX8</accession>
<reference evidence="1 2" key="1">
    <citation type="submission" date="2020-10" db="EMBL/GenBank/DDBJ databases">
        <title>Ca. Dormibacterota MAGs.</title>
        <authorList>
            <person name="Montgomery K."/>
        </authorList>
    </citation>
    <scope>NUCLEOTIDE SEQUENCE [LARGE SCALE GENOMIC DNA]</scope>
    <source>
        <strain evidence="1">Mitchell_Peninsula_5</strain>
    </source>
</reference>
<dbReference type="Proteomes" id="UP000614410">
    <property type="component" value="Unassembled WGS sequence"/>
</dbReference>
<dbReference type="EMBL" id="JAEKNN010000006">
    <property type="protein sequence ID" value="MBJ7608072.1"/>
    <property type="molecule type" value="Genomic_DNA"/>
</dbReference>
<sequence length="117" mass="12330">MLVEIYENGSPQWTLDHEPGTPTMVSGLAARIAVQTTDHGACGGVGADSARTEFIALPTAANYVEIDICSRGLNSSQYAAGTRMLASIRVTGLMPSDVHSAPRLGAWTRVSPASRGW</sequence>